<dbReference type="PANTHER" id="PTHR24177:SF365">
    <property type="entry name" value="ANKYRIN REPEAT-CONTAINING PROTEIN NPR4-LIKE ISOFORM X1"/>
    <property type="match status" value="1"/>
</dbReference>
<dbReference type="PANTHER" id="PTHR24177">
    <property type="entry name" value="CASKIN"/>
    <property type="match status" value="1"/>
</dbReference>
<evidence type="ECO:0000313" key="2">
    <source>
        <dbReference type="Proteomes" id="UP001064489"/>
    </source>
</evidence>
<evidence type="ECO:0000313" key="1">
    <source>
        <dbReference type="EMBL" id="KAI9185931.1"/>
    </source>
</evidence>
<accession>A0AAD5J4K1</accession>
<proteinExistence type="predicted"/>
<sequence length="219" mass="25402">MSDDATYDDFQSQGEAANCRSSIQECVEIEENDDQFESSILRISPNKWWSQLASSGVGNPWTFRALSDLKRNFNPDVLLPMETKAKNSLLESYRHLTTYLQEELNKSGETPEEVFSREHKDLVEKGGKWMRDTATSCSVVAALIITIVFSRWKQHEWNPQLLERNLLPNLRYFNCNSSVFFYHFGENVLGNAHVALRRKRFPRVIAEEVDYRANDIVLF</sequence>
<reference evidence="1" key="1">
    <citation type="journal article" date="2022" name="Plant J.">
        <title>Strategies of tolerance reflected in two North American maple genomes.</title>
        <authorList>
            <person name="McEvoy S.L."/>
            <person name="Sezen U.U."/>
            <person name="Trouern-Trend A."/>
            <person name="McMahon S.M."/>
            <person name="Schaberg P.G."/>
            <person name="Yang J."/>
            <person name="Wegrzyn J.L."/>
            <person name="Swenson N.G."/>
        </authorList>
    </citation>
    <scope>NUCLEOTIDE SEQUENCE</scope>
    <source>
        <strain evidence="1">91603</strain>
    </source>
</reference>
<gene>
    <name evidence="1" type="ORF">LWI28_012093</name>
</gene>
<reference evidence="1" key="2">
    <citation type="submission" date="2023-02" db="EMBL/GenBank/DDBJ databases">
        <authorList>
            <person name="Swenson N.G."/>
            <person name="Wegrzyn J.L."/>
            <person name="Mcevoy S.L."/>
        </authorList>
    </citation>
    <scope>NUCLEOTIDE SEQUENCE</scope>
    <source>
        <strain evidence="1">91603</strain>
        <tissue evidence="1">Leaf</tissue>
    </source>
</reference>
<dbReference type="AlphaFoldDB" id="A0AAD5J4K1"/>
<dbReference type="Proteomes" id="UP001064489">
    <property type="component" value="Chromosome 3"/>
</dbReference>
<keyword evidence="2" id="KW-1185">Reference proteome</keyword>
<protein>
    <submittedName>
        <fullName evidence="1">Uncharacterized protein</fullName>
    </submittedName>
</protein>
<dbReference type="GO" id="GO:0016020">
    <property type="term" value="C:membrane"/>
    <property type="evidence" value="ECO:0007669"/>
    <property type="project" value="TreeGrafter"/>
</dbReference>
<dbReference type="EMBL" id="JAJSOW010000100">
    <property type="protein sequence ID" value="KAI9185931.1"/>
    <property type="molecule type" value="Genomic_DNA"/>
</dbReference>
<name>A0AAD5J4K1_ACENE</name>
<organism evidence="1 2">
    <name type="scientific">Acer negundo</name>
    <name type="common">Box elder</name>
    <dbReference type="NCBI Taxonomy" id="4023"/>
    <lineage>
        <taxon>Eukaryota</taxon>
        <taxon>Viridiplantae</taxon>
        <taxon>Streptophyta</taxon>
        <taxon>Embryophyta</taxon>
        <taxon>Tracheophyta</taxon>
        <taxon>Spermatophyta</taxon>
        <taxon>Magnoliopsida</taxon>
        <taxon>eudicotyledons</taxon>
        <taxon>Gunneridae</taxon>
        <taxon>Pentapetalae</taxon>
        <taxon>rosids</taxon>
        <taxon>malvids</taxon>
        <taxon>Sapindales</taxon>
        <taxon>Sapindaceae</taxon>
        <taxon>Hippocastanoideae</taxon>
        <taxon>Acereae</taxon>
        <taxon>Acer</taxon>
    </lineage>
</organism>
<comment type="caution">
    <text evidence="1">The sequence shown here is derived from an EMBL/GenBank/DDBJ whole genome shotgun (WGS) entry which is preliminary data.</text>
</comment>